<proteinExistence type="predicted"/>
<dbReference type="Proteomes" id="UP000694044">
    <property type="component" value="Unassembled WGS sequence"/>
</dbReference>
<organism evidence="2 3">
    <name type="scientific">Phytophthora pseudosyringae</name>
    <dbReference type="NCBI Taxonomy" id="221518"/>
    <lineage>
        <taxon>Eukaryota</taxon>
        <taxon>Sar</taxon>
        <taxon>Stramenopiles</taxon>
        <taxon>Oomycota</taxon>
        <taxon>Peronosporomycetes</taxon>
        <taxon>Peronosporales</taxon>
        <taxon>Peronosporaceae</taxon>
        <taxon>Phytophthora</taxon>
    </lineage>
</organism>
<reference evidence="2" key="1">
    <citation type="submission" date="2021-02" db="EMBL/GenBank/DDBJ databases">
        <authorList>
            <person name="Palmer J.M."/>
        </authorList>
    </citation>
    <scope>NUCLEOTIDE SEQUENCE</scope>
    <source>
        <strain evidence="2">SCRP734</strain>
    </source>
</reference>
<name>A0A8T1V8B4_9STRA</name>
<feature type="region of interest" description="Disordered" evidence="1">
    <location>
        <begin position="1"/>
        <end position="30"/>
    </location>
</feature>
<keyword evidence="3" id="KW-1185">Reference proteome</keyword>
<gene>
    <name evidence="2" type="ORF">PHYPSEUDO_013121</name>
</gene>
<feature type="compositionally biased region" description="Polar residues" evidence="1">
    <location>
        <begin position="112"/>
        <end position="122"/>
    </location>
</feature>
<protein>
    <submittedName>
        <fullName evidence="2">Uncharacterized protein</fullName>
    </submittedName>
</protein>
<evidence type="ECO:0000256" key="1">
    <source>
        <dbReference type="SAM" id="MobiDB-lite"/>
    </source>
</evidence>
<feature type="region of interest" description="Disordered" evidence="1">
    <location>
        <begin position="106"/>
        <end position="140"/>
    </location>
</feature>
<sequence length="140" mass="15391">MSESKAAVPPQKAAARKEGKGMGPWRGNKPAGFIQHPELFMKECVGMDVSIRVINGAKWKGMLQEVRDNGDVVIQPAQELLYDEPDGPELPEKLLVKSDILWLRRHPKDADNVSSSREASNQPDEELAGPPSPANSKQQP</sequence>
<dbReference type="EMBL" id="JAGDFM010000661">
    <property type="protein sequence ID" value="KAG7376583.1"/>
    <property type="molecule type" value="Genomic_DNA"/>
</dbReference>
<comment type="caution">
    <text evidence="2">The sequence shown here is derived from an EMBL/GenBank/DDBJ whole genome shotgun (WGS) entry which is preliminary data.</text>
</comment>
<evidence type="ECO:0000313" key="2">
    <source>
        <dbReference type="EMBL" id="KAG7376583.1"/>
    </source>
</evidence>
<dbReference type="OrthoDB" id="91865at2759"/>
<evidence type="ECO:0000313" key="3">
    <source>
        <dbReference type="Proteomes" id="UP000694044"/>
    </source>
</evidence>
<accession>A0A8T1V8B4</accession>
<dbReference type="AlphaFoldDB" id="A0A8T1V8B4"/>